<organism evidence="2 3">
    <name type="scientific">Dictyobacter halimunensis</name>
    <dbReference type="NCBI Taxonomy" id="3026934"/>
    <lineage>
        <taxon>Bacteria</taxon>
        <taxon>Bacillati</taxon>
        <taxon>Chloroflexota</taxon>
        <taxon>Ktedonobacteria</taxon>
        <taxon>Ktedonobacterales</taxon>
        <taxon>Dictyobacteraceae</taxon>
        <taxon>Dictyobacter</taxon>
    </lineage>
</organism>
<dbReference type="Gene3D" id="3.40.630.30">
    <property type="match status" value="1"/>
</dbReference>
<name>A0ABQ6G361_9CHLR</name>
<accession>A0ABQ6G361</accession>
<gene>
    <name evidence="2" type="ORF">KDH_73660</name>
</gene>
<protein>
    <submittedName>
        <fullName evidence="2">N-acetyltransferase</fullName>
    </submittedName>
</protein>
<comment type="caution">
    <text evidence="2">The sequence shown here is derived from an EMBL/GenBank/DDBJ whole genome shotgun (WGS) entry which is preliminary data.</text>
</comment>
<dbReference type="RefSeq" id="WP_338257647.1">
    <property type="nucleotide sequence ID" value="NZ_BSRI01000002.1"/>
</dbReference>
<dbReference type="PANTHER" id="PTHR43328">
    <property type="entry name" value="ACETYLTRANSFERASE-RELATED"/>
    <property type="match status" value="1"/>
</dbReference>
<dbReference type="SUPFAM" id="SSF55729">
    <property type="entry name" value="Acyl-CoA N-acyltransferases (Nat)"/>
    <property type="match status" value="1"/>
</dbReference>
<sequence>MERARLGAMNYDLQLREVVEDDLPIFFEYQLDEEANHMAAFTAKDPTDREAFMAHWRRILRDESTINRTILVDGQVAGSVALYRDEELDGPEVTYWIGRPYWGRGVATGALATFISHVVKTRPLYGRAAKDNIGSLRVLAKCGFQRIGEGKGFANARGAETEEYVLKLPSPTL</sequence>
<dbReference type="EMBL" id="BSRI01000002">
    <property type="protein sequence ID" value="GLV60547.1"/>
    <property type="molecule type" value="Genomic_DNA"/>
</dbReference>
<dbReference type="PANTHER" id="PTHR43328:SF1">
    <property type="entry name" value="N-ACETYLTRANSFERASE DOMAIN-CONTAINING PROTEIN"/>
    <property type="match status" value="1"/>
</dbReference>
<dbReference type="InterPro" id="IPR016181">
    <property type="entry name" value="Acyl_CoA_acyltransferase"/>
</dbReference>
<evidence type="ECO:0000259" key="1">
    <source>
        <dbReference type="PROSITE" id="PS51186"/>
    </source>
</evidence>
<dbReference type="PROSITE" id="PS51186">
    <property type="entry name" value="GNAT"/>
    <property type="match status" value="1"/>
</dbReference>
<evidence type="ECO:0000313" key="3">
    <source>
        <dbReference type="Proteomes" id="UP001344906"/>
    </source>
</evidence>
<keyword evidence="3" id="KW-1185">Reference proteome</keyword>
<dbReference type="Pfam" id="PF13302">
    <property type="entry name" value="Acetyltransf_3"/>
    <property type="match status" value="1"/>
</dbReference>
<evidence type="ECO:0000313" key="2">
    <source>
        <dbReference type="EMBL" id="GLV60547.1"/>
    </source>
</evidence>
<proteinExistence type="predicted"/>
<dbReference type="Proteomes" id="UP001344906">
    <property type="component" value="Unassembled WGS sequence"/>
</dbReference>
<dbReference type="InterPro" id="IPR000182">
    <property type="entry name" value="GNAT_dom"/>
</dbReference>
<reference evidence="2 3" key="1">
    <citation type="submission" date="2023-02" db="EMBL/GenBank/DDBJ databases">
        <title>Dictyobacter halimunensis sp. nov., a new member of the class Ktedonobacteria from forest soil in a geothermal area.</title>
        <authorList>
            <person name="Rachmania M.K."/>
            <person name="Ningsih F."/>
            <person name="Sakai Y."/>
            <person name="Yabe S."/>
            <person name="Yokota A."/>
            <person name="Sjamsuridzal W."/>
        </authorList>
    </citation>
    <scope>NUCLEOTIDE SEQUENCE [LARGE SCALE GENOMIC DNA]</scope>
    <source>
        <strain evidence="2 3">S3.2.2.5</strain>
    </source>
</reference>
<feature type="domain" description="N-acetyltransferase" evidence="1">
    <location>
        <begin position="13"/>
        <end position="171"/>
    </location>
</feature>